<evidence type="ECO:0000313" key="1">
    <source>
        <dbReference type="EMBL" id="KAK8200589.1"/>
    </source>
</evidence>
<organism evidence="1 2">
    <name type="scientific">Zalaria obscura</name>
    <dbReference type="NCBI Taxonomy" id="2024903"/>
    <lineage>
        <taxon>Eukaryota</taxon>
        <taxon>Fungi</taxon>
        <taxon>Dikarya</taxon>
        <taxon>Ascomycota</taxon>
        <taxon>Pezizomycotina</taxon>
        <taxon>Dothideomycetes</taxon>
        <taxon>Dothideomycetidae</taxon>
        <taxon>Dothideales</taxon>
        <taxon>Zalariaceae</taxon>
        <taxon>Zalaria</taxon>
    </lineage>
</organism>
<name>A0ACC3S7G0_9PEZI</name>
<reference evidence="1" key="1">
    <citation type="submission" date="2024-02" db="EMBL/GenBank/DDBJ databases">
        <title>Metagenome Assembled Genome of Zalaria obscura JY119.</title>
        <authorList>
            <person name="Vighnesh L."/>
            <person name="Jagadeeshwari U."/>
            <person name="Venkata Ramana C."/>
            <person name="Sasikala C."/>
        </authorList>
    </citation>
    <scope>NUCLEOTIDE SEQUENCE</scope>
    <source>
        <strain evidence="1">JY119</strain>
    </source>
</reference>
<protein>
    <submittedName>
        <fullName evidence="1">Uncharacterized protein</fullName>
    </submittedName>
</protein>
<sequence length="442" mass="49406">MPTHNQLTTPAPNPRGRRQNHSCDQCRRSKRACDAILPDRSGRALGSSVDDQPLPCSYCARTKKRCTTAWARSQASVTAPKLPRQKLNSERLRPHHISPWGPDETHVETGLRIWDDVLEPDLAQGSMDWGPANLDLDRPLSDYDSMLLNSIVNNTEFLEEGMQSETPKTLMSPRSRSDLLLSEFSNDPDTFTQQHSDPEFGPTCQQIWPIVQASQPSQIHGGLLTIIYQRTIKLDRVAQSCKLLQLTRSEDQAASKALHLAVMAFATQWAQGSHRHREKYSAKSVDLSEHGIADGVAEERHSASELSDLARVGTPPIRSDSLGAPQMSDFHHAINEGTLLIEPWTMILIRAFTKACMVLINEADESWRITLEQNSPDFKRDMAKAEYCVKGLWLLGKKSDMAREVAEILSVAERHSPNFCVTISDTEGWHDSGRRAKGVNTS</sequence>
<accession>A0ACC3S7G0</accession>
<dbReference type="EMBL" id="JAMKPW020000038">
    <property type="protein sequence ID" value="KAK8200589.1"/>
    <property type="molecule type" value="Genomic_DNA"/>
</dbReference>
<dbReference type="Proteomes" id="UP001320706">
    <property type="component" value="Unassembled WGS sequence"/>
</dbReference>
<comment type="caution">
    <text evidence="1">The sequence shown here is derived from an EMBL/GenBank/DDBJ whole genome shotgun (WGS) entry which is preliminary data.</text>
</comment>
<gene>
    <name evidence="1" type="ORF">M8818_005903</name>
</gene>
<proteinExistence type="predicted"/>
<evidence type="ECO:0000313" key="2">
    <source>
        <dbReference type="Proteomes" id="UP001320706"/>
    </source>
</evidence>
<keyword evidence="2" id="KW-1185">Reference proteome</keyword>